<dbReference type="Pfam" id="PF13366">
    <property type="entry name" value="PDDEXK_3"/>
    <property type="match status" value="1"/>
</dbReference>
<protein>
    <submittedName>
        <fullName evidence="1">GxxExxY protein</fullName>
    </submittedName>
</protein>
<proteinExistence type="predicted"/>
<organism evidence="1 2">
    <name type="scientific">Wenzhouxiangella sediminis</name>
    <dbReference type="NCBI Taxonomy" id="1792836"/>
    <lineage>
        <taxon>Bacteria</taxon>
        <taxon>Pseudomonadati</taxon>
        <taxon>Pseudomonadota</taxon>
        <taxon>Gammaproteobacteria</taxon>
        <taxon>Chromatiales</taxon>
        <taxon>Wenzhouxiangellaceae</taxon>
        <taxon>Wenzhouxiangella</taxon>
    </lineage>
</organism>
<dbReference type="OrthoDB" id="9806869at2"/>
<name>A0A3E1K782_9GAMM</name>
<dbReference type="RefSeq" id="WP_116651067.1">
    <property type="nucleotide sequence ID" value="NZ_QUZK01000041.1"/>
</dbReference>
<sequence length="147" mass="16239">MVGSNVGSRNGAKALRTQGRSENELSALVVEEAMRLHRGLGPGLLENVYETILAKKLEERGVSVRKQVQVPLIYEGIASDAAFRADIVADDKLILEIKAVEKLNNAHRKQVLTYLKLTGMRLGMILNFSSELMKHGIVRVANELDDD</sequence>
<dbReference type="EMBL" id="QUZK01000041">
    <property type="protein sequence ID" value="RFF29833.1"/>
    <property type="molecule type" value="Genomic_DNA"/>
</dbReference>
<dbReference type="NCBIfam" id="TIGR04256">
    <property type="entry name" value="GxxExxY"/>
    <property type="match status" value="1"/>
</dbReference>
<gene>
    <name evidence="1" type="ORF">DZC52_10335</name>
</gene>
<dbReference type="InterPro" id="IPR026350">
    <property type="entry name" value="GxxExxY"/>
</dbReference>
<accession>A0A3E1K782</accession>
<keyword evidence="2" id="KW-1185">Reference proteome</keyword>
<comment type="caution">
    <text evidence="1">The sequence shown here is derived from an EMBL/GenBank/DDBJ whole genome shotgun (WGS) entry which is preliminary data.</text>
</comment>
<evidence type="ECO:0000313" key="1">
    <source>
        <dbReference type="EMBL" id="RFF29833.1"/>
    </source>
</evidence>
<dbReference type="AlphaFoldDB" id="A0A3E1K782"/>
<dbReference type="Proteomes" id="UP000260351">
    <property type="component" value="Unassembled WGS sequence"/>
</dbReference>
<reference evidence="1 2" key="1">
    <citation type="submission" date="2018-08" db="EMBL/GenBank/DDBJ databases">
        <title>Wenzhouxiangella salilacus sp. nov., a novel bacterium isolated from a saline lake in Xinjiang Province, China.</title>
        <authorList>
            <person name="Han S."/>
        </authorList>
    </citation>
    <scope>NUCLEOTIDE SEQUENCE [LARGE SCALE GENOMIC DNA]</scope>
    <source>
        <strain evidence="1 2">XDB06</strain>
    </source>
</reference>
<evidence type="ECO:0000313" key="2">
    <source>
        <dbReference type="Proteomes" id="UP000260351"/>
    </source>
</evidence>